<dbReference type="STRING" id="1250539.Ga0080574_TMP3916"/>
<gene>
    <name evidence="2" type="ORF">Ga0080574_TMP3916</name>
</gene>
<dbReference type="Gene3D" id="3.40.630.30">
    <property type="match status" value="1"/>
</dbReference>
<dbReference type="EMBL" id="CP015093">
    <property type="protein sequence ID" value="APZ54250.1"/>
    <property type="molecule type" value="Genomic_DNA"/>
</dbReference>
<keyword evidence="2" id="KW-0808">Transferase</keyword>
<dbReference type="InterPro" id="IPR016181">
    <property type="entry name" value="Acyl_CoA_acyltransferase"/>
</dbReference>
<dbReference type="GO" id="GO:0016740">
    <property type="term" value="F:transferase activity"/>
    <property type="evidence" value="ECO:0007669"/>
    <property type="project" value="UniProtKB-KW"/>
</dbReference>
<evidence type="ECO:0000313" key="3">
    <source>
        <dbReference type="Proteomes" id="UP000187059"/>
    </source>
</evidence>
<name>A0A1P8UXY6_9RHOB</name>
<protein>
    <submittedName>
        <fullName evidence="2">Acetyltransferase (GNAT) domain-containing protein</fullName>
    </submittedName>
</protein>
<sequence length="289" mass="31426">MDPLRLPLPQSPEYARTLRMLGIALRGAHADSVAWQVQSRRLPVLGAVDLLSRGPVARDPADLDAALTRCRRPGVPLLLNADGIAAATLRAGGFWPLLTPATLALLPLGSEDAMRAAMHQKWRNQLNRATRHRLKISRLPLSGNHWLLEAEARQASARRYRALPPGLIAAFARANPGKALIWEARHRGSPVAAIAVLRHGRMASWQIGVTLTEGRRLGAMNALLWQAMRWLAGHGHDLLDLGMLNSDDAPGLARFKLRSGASAHRLGGTWLRMGALAPLARHLPARLAA</sequence>
<evidence type="ECO:0000259" key="1">
    <source>
        <dbReference type="Pfam" id="PF13480"/>
    </source>
</evidence>
<reference evidence="2 3" key="1">
    <citation type="submission" date="2016-04" db="EMBL/GenBank/DDBJ databases">
        <title>Deep-sea bacteria in the southern Pacific.</title>
        <authorList>
            <person name="Tang K."/>
        </authorList>
    </citation>
    <scope>NUCLEOTIDE SEQUENCE [LARGE SCALE GENOMIC DNA]</scope>
    <source>
        <strain evidence="2 3">JLT2014</strain>
    </source>
</reference>
<keyword evidence="3" id="KW-1185">Reference proteome</keyword>
<dbReference type="OrthoDB" id="341858at2"/>
<dbReference type="Pfam" id="PF13480">
    <property type="entry name" value="Acetyltransf_6"/>
    <property type="match status" value="1"/>
</dbReference>
<evidence type="ECO:0000313" key="2">
    <source>
        <dbReference type="EMBL" id="APZ54250.1"/>
    </source>
</evidence>
<dbReference type="Proteomes" id="UP000187059">
    <property type="component" value="Chromosome"/>
</dbReference>
<dbReference type="KEGG" id="paby:Ga0080574_TMP3916"/>
<feature type="domain" description="BioF2-like acetyltransferase" evidence="1">
    <location>
        <begin position="158"/>
        <end position="244"/>
    </location>
</feature>
<organism evidence="2 3">
    <name type="scientific">Salipiger abyssi</name>
    <dbReference type="NCBI Taxonomy" id="1250539"/>
    <lineage>
        <taxon>Bacteria</taxon>
        <taxon>Pseudomonadati</taxon>
        <taxon>Pseudomonadota</taxon>
        <taxon>Alphaproteobacteria</taxon>
        <taxon>Rhodobacterales</taxon>
        <taxon>Roseobacteraceae</taxon>
        <taxon>Salipiger</taxon>
    </lineage>
</organism>
<dbReference type="PANTHER" id="PTHR36174:SF1">
    <property type="entry name" value="LIPID II:GLYCINE GLYCYLTRANSFERASE"/>
    <property type="match status" value="1"/>
</dbReference>
<accession>A0A1P8UXY6</accession>
<dbReference type="PANTHER" id="PTHR36174">
    <property type="entry name" value="LIPID II:GLYCINE GLYCYLTRANSFERASE"/>
    <property type="match status" value="1"/>
</dbReference>
<dbReference type="InterPro" id="IPR050644">
    <property type="entry name" value="PG_Glycine_Bridge_Synth"/>
</dbReference>
<dbReference type="InterPro" id="IPR038740">
    <property type="entry name" value="BioF2-like_GNAT_dom"/>
</dbReference>
<proteinExistence type="predicted"/>
<dbReference type="RefSeq" id="WP_076703549.1">
    <property type="nucleotide sequence ID" value="NZ_CP015093.1"/>
</dbReference>
<dbReference type="SUPFAM" id="SSF55729">
    <property type="entry name" value="Acyl-CoA N-acyltransferases (Nat)"/>
    <property type="match status" value="1"/>
</dbReference>
<dbReference type="AlphaFoldDB" id="A0A1P8UXY6"/>